<gene>
    <name evidence="9" type="ORF">PAUS00366_LOCUS10861</name>
</gene>
<feature type="compositionally biased region" description="Low complexity" evidence="7">
    <location>
        <begin position="278"/>
        <end position="294"/>
    </location>
</feature>
<feature type="compositionally biased region" description="Basic and acidic residues" evidence="7">
    <location>
        <begin position="91"/>
        <end position="104"/>
    </location>
</feature>
<keyword evidence="6" id="KW-0411">Iron-sulfur</keyword>
<dbReference type="AlphaFoldDB" id="A0A7S4EJP2"/>
<dbReference type="GO" id="GO:0046872">
    <property type="term" value="F:metal ion binding"/>
    <property type="evidence" value="ECO:0007669"/>
    <property type="project" value="UniProtKB-KW"/>
</dbReference>
<proteinExistence type="predicted"/>
<keyword evidence="3" id="KW-0949">S-adenosyl-L-methionine</keyword>
<feature type="region of interest" description="Disordered" evidence="7">
    <location>
        <begin position="262"/>
        <end position="303"/>
    </location>
</feature>
<comment type="cofactor">
    <cofactor evidence="1">
        <name>[4Fe-4S] cluster</name>
        <dbReference type="ChEBI" id="CHEBI:49883"/>
    </cofactor>
</comment>
<reference evidence="9" key="1">
    <citation type="submission" date="2021-01" db="EMBL/GenBank/DDBJ databases">
        <authorList>
            <person name="Corre E."/>
            <person name="Pelletier E."/>
            <person name="Niang G."/>
            <person name="Scheremetjew M."/>
            <person name="Finn R."/>
            <person name="Kale V."/>
            <person name="Holt S."/>
            <person name="Cochrane G."/>
            <person name="Meng A."/>
            <person name="Brown T."/>
            <person name="Cohen L."/>
        </authorList>
    </citation>
    <scope>NUCLEOTIDE SEQUENCE</scope>
    <source>
        <strain evidence="9">10249 10 AB</strain>
    </source>
</reference>
<evidence type="ECO:0000259" key="8">
    <source>
        <dbReference type="PROSITE" id="PS51918"/>
    </source>
</evidence>
<dbReference type="InterPro" id="IPR040072">
    <property type="entry name" value="Methyltransferase_A"/>
</dbReference>
<dbReference type="PROSITE" id="PS51918">
    <property type="entry name" value="RADICAL_SAM"/>
    <property type="match status" value="1"/>
</dbReference>
<dbReference type="EMBL" id="HBIX01014861">
    <property type="protein sequence ID" value="CAE0718107.1"/>
    <property type="molecule type" value="Transcribed_RNA"/>
</dbReference>
<sequence>MSYEGKVKGRRKAPYPNSILDRKAFTEALEEAGISVKRMHVDELYKALHKQRYPPLSQFVENYYANGNGNDANCNDGKDDSRRPSQLQPRPHNESNKQESEQPEHFQSAAVTAAPVKSKSNITTTTTTTTKKQRKTKTKMSLPKALLNYIATTPDFVNTTSRVKEQFTSADRTTTKLIVELYDGFVVESVLMRYLQKGAGRASLCVSSQCGCAMGCTFCATGTMGLSGNLTTGEILEQLVHADRLLAREMIGTETVTVTPRIVVEESKDDEDEENIGTSSNTNRNTSTTNSNPNRRNKNKEKKLESVRNVVFMGMGEPLDNYTNVTEACRTMIDRSRWNLAHGRVTVSTVGLISQIRRLTKELPEVSLALSLHAPNQKDREAIVPTASRYPIEGLIDALDNHMMAYLNQKRERENKKRLVAGAAANDAGGMSEEKQQHGLETYTAEERLKESSRRRAMIEYVMLKGESSSFKCAHELGKLCENRHLVVNLIPYNATDVKDKLQCPSDKHMLEFRNIVQSYGAFVTIRRTMGADIASACGQLVQKKNKEQDEKEAAKVEGLVKEEVKAVDIEDVVVGRDYATANKSKKEVAVGTTVAAGSMASSQAERLTSMQQKDNDSLLLSWTEYISDDDLHRWSKILTIASTASATLFLASSAFYLKRKK</sequence>
<keyword evidence="2" id="KW-0004">4Fe-4S</keyword>
<dbReference type="GO" id="GO:0070475">
    <property type="term" value="P:rRNA base methylation"/>
    <property type="evidence" value="ECO:0007669"/>
    <property type="project" value="TreeGrafter"/>
</dbReference>
<feature type="domain" description="Radical SAM core" evidence="8">
    <location>
        <begin position="198"/>
        <end position="533"/>
    </location>
</feature>
<evidence type="ECO:0000256" key="5">
    <source>
        <dbReference type="ARBA" id="ARBA00023004"/>
    </source>
</evidence>
<dbReference type="GO" id="GO:0030488">
    <property type="term" value="P:tRNA methylation"/>
    <property type="evidence" value="ECO:0007669"/>
    <property type="project" value="TreeGrafter"/>
</dbReference>
<dbReference type="PANTHER" id="PTHR30544">
    <property type="entry name" value="23S RRNA METHYLTRANSFERASE"/>
    <property type="match status" value="1"/>
</dbReference>
<keyword evidence="4" id="KW-0479">Metal-binding</keyword>
<evidence type="ECO:0000256" key="2">
    <source>
        <dbReference type="ARBA" id="ARBA00022485"/>
    </source>
</evidence>
<feature type="region of interest" description="Disordered" evidence="7">
    <location>
        <begin position="70"/>
        <end position="138"/>
    </location>
</feature>
<accession>A0A7S4EJP2</accession>
<evidence type="ECO:0000256" key="4">
    <source>
        <dbReference type="ARBA" id="ARBA00022723"/>
    </source>
</evidence>
<dbReference type="GO" id="GO:0051539">
    <property type="term" value="F:4 iron, 4 sulfur cluster binding"/>
    <property type="evidence" value="ECO:0007669"/>
    <property type="project" value="UniProtKB-KW"/>
</dbReference>
<keyword evidence="5" id="KW-0408">Iron</keyword>
<dbReference type="InterPro" id="IPR013785">
    <property type="entry name" value="Aldolase_TIM"/>
</dbReference>
<name>A0A7S4EJP2_9STRA</name>
<dbReference type="InterPro" id="IPR007197">
    <property type="entry name" value="rSAM"/>
</dbReference>
<dbReference type="Gene3D" id="3.20.20.70">
    <property type="entry name" value="Aldolase class I"/>
    <property type="match status" value="3"/>
</dbReference>
<evidence type="ECO:0000313" key="9">
    <source>
        <dbReference type="EMBL" id="CAE0718107.1"/>
    </source>
</evidence>
<evidence type="ECO:0000256" key="7">
    <source>
        <dbReference type="SAM" id="MobiDB-lite"/>
    </source>
</evidence>
<evidence type="ECO:0000256" key="1">
    <source>
        <dbReference type="ARBA" id="ARBA00001966"/>
    </source>
</evidence>
<evidence type="ECO:0000256" key="3">
    <source>
        <dbReference type="ARBA" id="ARBA00022691"/>
    </source>
</evidence>
<organism evidence="9">
    <name type="scientific">Pseudo-nitzschia australis</name>
    <dbReference type="NCBI Taxonomy" id="44445"/>
    <lineage>
        <taxon>Eukaryota</taxon>
        <taxon>Sar</taxon>
        <taxon>Stramenopiles</taxon>
        <taxon>Ochrophyta</taxon>
        <taxon>Bacillariophyta</taxon>
        <taxon>Bacillariophyceae</taxon>
        <taxon>Bacillariophycidae</taxon>
        <taxon>Bacillariales</taxon>
        <taxon>Bacillariaceae</taxon>
        <taxon>Pseudo-nitzschia</taxon>
    </lineage>
</organism>
<dbReference type="PANTHER" id="PTHR30544:SF8">
    <property type="entry name" value="RADICAL SAM SUPERFAMILY PROTEIN"/>
    <property type="match status" value="1"/>
</dbReference>
<evidence type="ECO:0000256" key="6">
    <source>
        <dbReference type="ARBA" id="ARBA00023014"/>
    </source>
</evidence>
<dbReference type="GO" id="GO:0003824">
    <property type="term" value="F:catalytic activity"/>
    <property type="evidence" value="ECO:0007669"/>
    <property type="project" value="InterPro"/>
</dbReference>
<protein>
    <recommendedName>
        <fullName evidence="8">Radical SAM core domain-containing protein</fullName>
    </recommendedName>
</protein>